<protein>
    <submittedName>
        <fullName evidence="2">Uncharacterized protein</fullName>
    </submittedName>
</protein>
<feature type="transmembrane region" description="Helical" evidence="1">
    <location>
        <begin position="75"/>
        <end position="94"/>
    </location>
</feature>
<sequence length="210" mass="23952">MTENNQQNSRTKTILNLLKILFLGAIGSGIWDIVMKPAGSRIIDIIFVTFADTFSSYRNSLFKAAALGFHEQSSVFLHSMYIATIPAIYLILVLEHPYRKKNKSENETGKVKSFIRSKKGFQLISIITVAVFLNSFLDFIKISYVNRTITHFHQTLTIIEPFISSQDAKIYRAAFSAMKSSEDYKRIDEQIKLKAKQLKITLPEAKSVIY</sequence>
<dbReference type="Proteomes" id="UP000297940">
    <property type="component" value="Unassembled WGS sequence"/>
</dbReference>
<dbReference type="EMBL" id="RQHK01000012">
    <property type="protein sequence ID" value="TGM74382.1"/>
    <property type="molecule type" value="Genomic_DNA"/>
</dbReference>
<keyword evidence="1" id="KW-1133">Transmembrane helix</keyword>
<feature type="transmembrane region" description="Helical" evidence="1">
    <location>
        <begin position="12"/>
        <end position="31"/>
    </location>
</feature>
<evidence type="ECO:0000313" key="3">
    <source>
        <dbReference type="Proteomes" id="UP000297940"/>
    </source>
</evidence>
<comment type="caution">
    <text evidence="2">The sequence shown here is derived from an EMBL/GenBank/DDBJ whole genome shotgun (WGS) entry which is preliminary data.</text>
</comment>
<evidence type="ECO:0000313" key="2">
    <source>
        <dbReference type="EMBL" id="TGM74382.1"/>
    </source>
</evidence>
<evidence type="ECO:0000256" key="1">
    <source>
        <dbReference type="SAM" id="Phobius"/>
    </source>
</evidence>
<keyword evidence="1" id="KW-0812">Transmembrane</keyword>
<feature type="transmembrane region" description="Helical" evidence="1">
    <location>
        <begin position="120"/>
        <end position="137"/>
    </location>
</feature>
<gene>
    <name evidence="2" type="ORF">EHR01_10675</name>
</gene>
<name>A0ABY2NZ36_9LEPT</name>
<proteinExistence type="predicted"/>
<reference evidence="3" key="1">
    <citation type="journal article" date="2019" name="PLoS Negl. Trop. Dis.">
        <title>Revisiting the worldwide diversity of Leptospira species in the environment.</title>
        <authorList>
            <person name="Vincent A.T."/>
            <person name="Schiettekatte O."/>
            <person name="Bourhy P."/>
            <person name="Veyrier F.J."/>
            <person name="Picardeau M."/>
        </authorList>
    </citation>
    <scope>NUCLEOTIDE SEQUENCE [LARGE SCALE GENOMIC DNA]</scope>
    <source>
        <strain evidence="3">201601298</strain>
    </source>
</reference>
<keyword evidence="3" id="KW-1185">Reference proteome</keyword>
<keyword evidence="1" id="KW-0472">Membrane</keyword>
<accession>A0ABY2NZ36</accession>
<organism evidence="2 3">
    <name type="scientific">Leptospira mtsangambouensis</name>
    <dbReference type="NCBI Taxonomy" id="2484912"/>
    <lineage>
        <taxon>Bacteria</taxon>
        <taxon>Pseudomonadati</taxon>
        <taxon>Spirochaetota</taxon>
        <taxon>Spirochaetia</taxon>
        <taxon>Leptospirales</taxon>
        <taxon>Leptospiraceae</taxon>
        <taxon>Leptospira</taxon>
    </lineage>
</organism>
<dbReference type="RefSeq" id="WP_135694777.1">
    <property type="nucleotide sequence ID" value="NZ_RQHK01000012.1"/>
</dbReference>